<sequence length="398" mass="44705">MDDLDDELDLRYHRGLEPDVYYRCPSSESLDGALRNEIEKNAASLIPVDIVTEFVFGKMSTITVPVTQQPNLDALFEPADYPQSITVGHALCHGIEGKERLKLQRAIARCFIETIQAIDGFKYTERQAWNKDRSGGARFKYVCLDSLQNRKSNAKKANDAEDADTGKKRRTKSVQDLPTYDCGGAIHVRFSTKREAVNVMYVHNPIHRDVESCPANDENVLLDVATSNGTPNGTKQRKRMKSKNDHHVEADSAFHDPDLDMSTSPEASTNRKRRMSAAQPEAGGSSTKKKSKSKQQKSPSKARQKAPMRDPTPEPMQPVTGKCLRCREKGIKCNEGKPSCNQCLRGLWTCQYETPGPKKRSKNGCLNCKSRRRKCTEERPSCAYCLKIDDDCMYGEYA</sequence>
<feature type="compositionally biased region" description="Basic and acidic residues" evidence="2">
    <location>
        <begin position="242"/>
        <end position="258"/>
    </location>
</feature>
<evidence type="ECO:0000256" key="2">
    <source>
        <dbReference type="SAM" id="MobiDB-lite"/>
    </source>
</evidence>
<dbReference type="InterPro" id="IPR052400">
    <property type="entry name" value="Zn2-C6_fungal_TF"/>
</dbReference>
<feature type="compositionally biased region" description="Basic residues" evidence="2">
    <location>
        <begin position="287"/>
        <end position="306"/>
    </location>
</feature>
<evidence type="ECO:0000313" key="5">
    <source>
        <dbReference type="Proteomes" id="UP000800036"/>
    </source>
</evidence>
<dbReference type="PROSITE" id="PS00463">
    <property type="entry name" value="ZN2_CY6_FUNGAL_1"/>
    <property type="match status" value="1"/>
</dbReference>
<proteinExistence type="predicted"/>
<dbReference type="Gene3D" id="4.10.240.10">
    <property type="entry name" value="Zn(2)-C6 fungal-type DNA-binding domain"/>
    <property type="match status" value="2"/>
</dbReference>
<dbReference type="Pfam" id="PF00172">
    <property type="entry name" value="Zn_clus"/>
    <property type="match status" value="2"/>
</dbReference>
<gene>
    <name evidence="4" type="ORF">BU23DRAFT_569179</name>
</gene>
<feature type="compositionally biased region" description="Polar residues" evidence="2">
    <location>
        <begin position="225"/>
        <end position="234"/>
    </location>
</feature>
<reference evidence="4" key="1">
    <citation type="journal article" date="2020" name="Stud. Mycol.">
        <title>101 Dothideomycetes genomes: a test case for predicting lifestyles and emergence of pathogens.</title>
        <authorList>
            <person name="Haridas S."/>
            <person name="Albert R."/>
            <person name="Binder M."/>
            <person name="Bloem J."/>
            <person name="Labutti K."/>
            <person name="Salamov A."/>
            <person name="Andreopoulos B."/>
            <person name="Baker S."/>
            <person name="Barry K."/>
            <person name="Bills G."/>
            <person name="Bluhm B."/>
            <person name="Cannon C."/>
            <person name="Castanera R."/>
            <person name="Culley D."/>
            <person name="Daum C."/>
            <person name="Ezra D."/>
            <person name="Gonzalez J."/>
            <person name="Henrissat B."/>
            <person name="Kuo A."/>
            <person name="Liang C."/>
            <person name="Lipzen A."/>
            <person name="Lutzoni F."/>
            <person name="Magnuson J."/>
            <person name="Mondo S."/>
            <person name="Nolan M."/>
            <person name="Ohm R."/>
            <person name="Pangilinan J."/>
            <person name="Park H.-J."/>
            <person name="Ramirez L."/>
            <person name="Alfaro M."/>
            <person name="Sun H."/>
            <person name="Tritt A."/>
            <person name="Yoshinaga Y."/>
            <person name="Zwiers L.-H."/>
            <person name="Turgeon B."/>
            <person name="Goodwin S."/>
            <person name="Spatafora J."/>
            <person name="Crous P."/>
            <person name="Grigoriev I."/>
        </authorList>
    </citation>
    <scope>NUCLEOTIDE SEQUENCE</scope>
    <source>
        <strain evidence="4">CBS 107.79</strain>
    </source>
</reference>
<evidence type="ECO:0000313" key="4">
    <source>
        <dbReference type="EMBL" id="KAF1972393.1"/>
    </source>
</evidence>
<dbReference type="SUPFAM" id="SSF57701">
    <property type="entry name" value="Zn2/Cys6 DNA-binding domain"/>
    <property type="match status" value="2"/>
</dbReference>
<dbReference type="OrthoDB" id="3251668at2759"/>
<keyword evidence="5" id="KW-1185">Reference proteome</keyword>
<dbReference type="SMART" id="SM00066">
    <property type="entry name" value="GAL4"/>
    <property type="match status" value="2"/>
</dbReference>
<dbReference type="CDD" id="cd00067">
    <property type="entry name" value="GAL4"/>
    <property type="match status" value="2"/>
</dbReference>
<evidence type="ECO:0000259" key="3">
    <source>
        <dbReference type="PROSITE" id="PS50048"/>
    </source>
</evidence>
<feature type="domain" description="Zn(2)-C6 fungal-type" evidence="3">
    <location>
        <begin position="364"/>
        <end position="394"/>
    </location>
</feature>
<protein>
    <recommendedName>
        <fullName evidence="3">Zn(2)-C6 fungal-type domain-containing protein</fullName>
    </recommendedName>
</protein>
<dbReference type="InterPro" id="IPR001138">
    <property type="entry name" value="Zn2Cys6_DnaBD"/>
</dbReference>
<dbReference type="GO" id="GO:0008270">
    <property type="term" value="F:zinc ion binding"/>
    <property type="evidence" value="ECO:0007669"/>
    <property type="project" value="InterPro"/>
</dbReference>
<dbReference type="Proteomes" id="UP000800036">
    <property type="component" value="Unassembled WGS sequence"/>
</dbReference>
<dbReference type="EMBL" id="ML976687">
    <property type="protein sequence ID" value="KAF1972393.1"/>
    <property type="molecule type" value="Genomic_DNA"/>
</dbReference>
<organism evidence="4 5">
    <name type="scientific">Bimuria novae-zelandiae CBS 107.79</name>
    <dbReference type="NCBI Taxonomy" id="1447943"/>
    <lineage>
        <taxon>Eukaryota</taxon>
        <taxon>Fungi</taxon>
        <taxon>Dikarya</taxon>
        <taxon>Ascomycota</taxon>
        <taxon>Pezizomycotina</taxon>
        <taxon>Dothideomycetes</taxon>
        <taxon>Pleosporomycetidae</taxon>
        <taxon>Pleosporales</taxon>
        <taxon>Massarineae</taxon>
        <taxon>Didymosphaeriaceae</taxon>
        <taxon>Bimuria</taxon>
    </lineage>
</organism>
<name>A0A6A5V4M4_9PLEO</name>
<evidence type="ECO:0000256" key="1">
    <source>
        <dbReference type="ARBA" id="ARBA00023242"/>
    </source>
</evidence>
<dbReference type="InterPro" id="IPR036864">
    <property type="entry name" value="Zn2-C6_fun-type_DNA-bd_sf"/>
</dbReference>
<dbReference type="AlphaFoldDB" id="A0A6A5V4M4"/>
<dbReference type="PANTHER" id="PTHR47657:SF7">
    <property type="entry name" value="STEROL REGULATORY ELEMENT-BINDING PROTEIN ECM22"/>
    <property type="match status" value="1"/>
</dbReference>
<accession>A0A6A5V4M4</accession>
<dbReference type="GO" id="GO:0000981">
    <property type="term" value="F:DNA-binding transcription factor activity, RNA polymerase II-specific"/>
    <property type="evidence" value="ECO:0007669"/>
    <property type="project" value="InterPro"/>
</dbReference>
<keyword evidence="1" id="KW-0539">Nucleus</keyword>
<dbReference type="PROSITE" id="PS50048">
    <property type="entry name" value="ZN2_CY6_FUNGAL_2"/>
    <property type="match status" value="2"/>
</dbReference>
<dbReference type="PANTHER" id="PTHR47657">
    <property type="entry name" value="STEROL REGULATORY ELEMENT-BINDING PROTEIN ECM22"/>
    <property type="match status" value="1"/>
</dbReference>
<feature type="region of interest" description="Disordered" evidence="2">
    <location>
        <begin position="153"/>
        <end position="176"/>
    </location>
</feature>
<feature type="domain" description="Zn(2)-C6 fungal-type" evidence="3">
    <location>
        <begin position="322"/>
        <end position="352"/>
    </location>
</feature>
<feature type="region of interest" description="Disordered" evidence="2">
    <location>
        <begin position="223"/>
        <end position="320"/>
    </location>
</feature>